<dbReference type="Proteomes" id="UP001485043">
    <property type="component" value="Unassembled WGS sequence"/>
</dbReference>
<name>A0AAW1SME4_9CHLO</name>
<protein>
    <submittedName>
        <fullName evidence="1">Uncharacterized protein</fullName>
    </submittedName>
</protein>
<dbReference type="EMBL" id="JALJOV010001449">
    <property type="protein sequence ID" value="KAK9847700.1"/>
    <property type="molecule type" value="Genomic_DNA"/>
</dbReference>
<organism evidence="1 2">
    <name type="scientific">Apatococcus fuscideae</name>
    <dbReference type="NCBI Taxonomy" id="2026836"/>
    <lineage>
        <taxon>Eukaryota</taxon>
        <taxon>Viridiplantae</taxon>
        <taxon>Chlorophyta</taxon>
        <taxon>core chlorophytes</taxon>
        <taxon>Trebouxiophyceae</taxon>
        <taxon>Chlorellales</taxon>
        <taxon>Chlorellaceae</taxon>
        <taxon>Apatococcus</taxon>
    </lineage>
</organism>
<evidence type="ECO:0000313" key="1">
    <source>
        <dbReference type="EMBL" id="KAK9847700.1"/>
    </source>
</evidence>
<dbReference type="AlphaFoldDB" id="A0AAW1SME4"/>
<gene>
    <name evidence="1" type="ORF">WJX84_010019</name>
</gene>
<reference evidence="1 2" key="1">
    <citation type="journal article" date="2024" name="Nat. Commun.">
        <title>Phylogenomics reveals the evolutionary origins of lichenization in chlorophyte algae.</title>
        <authorList>
            <person name="Puginier C."/>
            <person name="Libourel C."/>
            <person name="Otte J."/>
            <person name="Skaloud P."/>
            <person name="Haon M."/>
            <person name="Grisel S."/>
            <person name="Petersen M."/>
            <person name="Berrin J.G."/>
            <person name="Delaux P.M."/>
            <person name="Dal Grande F."/>
            <person name="Keller J."/>
        </authorList>
    </citation>
    <scope>NUCLEOTIDE SEQUENCE [LARGE SCALE GENOMIC DNA]</scope>
    <source>
        <strain evidence="1 2">SAG 2523</strain>
    </source>
</reference>
<proteinExistence type="predicted"/>
<accession>A0AAW1SME4</accession>
<sequence length="141" mass="15559">MFSVPSCGAQLLSSALKSWRHIAFKAGAGSQALESVYCVDPKLLLQPSLWQEQQEAIGRSPAVRLSVPASFQPNLSAGKQELGEGDTPENSWYFAKRGDLFEYTFRGSFPILSGFASIVHENEIRGFLTGLWRQHQPVSSQ</sequence>
<evidence type="ECO:0000313" key="2">
    <source>
        <dbReference type="Proteomes" id="UP001485043"/>
    </source>
</evidence>
<comment type="caution">
    <text evidence="1">The sequence shown here is derived from an EMBL/GenBank/DDBJ whole genome shotgun (WGS) entry which is preliminary data.</text>
</comment>
<keyword evidence="2" id="KW-1185">Reference proteome</keyword>